<keyword evidence="4" id="KW-0808">Transferase</keyword>
<dbReference type="Pfam" id="PF00512">
    <property type="entry name" value="HisKA"/>
    <property type="match status" value="1"/>
</dbReference>
<dbReference type="GO" id="GO:0004721">
    <property type="term" value="F:phosphoprotein phosphatase activity"/>
    <property type="evidence" value="ECO:0007669"/>
    <property type="project" value="TreeGrafter"/>
</dbReference>
<evidence type="ECO:0000313" key="10">
    <source>
        <dbReference type="Proteomes" id="UP000323930"/>
    </source>
</evidence>
<name>A0A5D0HF65_9FLAO</name>
<dbReference type="GO" id="GO:0000155">
    <property type="term" value="F:phosphorelay sensor kinase activity"/>
    <property type="evidence" value="ECO:0007669"/>
    <property type="project" value="InterPro"/>
</dbReference>
<gene>
    <name evidence="9" type="ORF">FUA24_22360</name>
</gene>
<dbReference type="SUPFAM" id="SSF47384">
    <property type="entry name" value="Homodimeric domain of signal transducing histidine kinase"/>
    <property type="match status" value="1"/>
</dbReference>
<proteinExistence type="predicted"/>
<feature type="transmembrane region" description="Helical" evidence="7">
    <location>
        <begin position="39"/>
        <end position="61"/>
    </location>
</feature>
<comment type="catalytic activity">
    <reaction evidence="1">
        <text>ATP + protein L-histidine = ADP + protein N-phospho-L-histidine.</text>
        <dbReference type="EC" id="2.7.13.3"/>
    </reaction>
</comment>
<accession>A0A5D0HF65</accession>
<dbReference type="InterPro" id="IPR005467">
    <property type="entry name" value="His_kinase_dom"/>
</dbReference>
<keyword evidence="3" id="KW-0597">Phosphoprotein</keyword>
<feature type="transmembrane region" description="Helical" evidence="7">
    <location>
        <begin position="12"/>
        <end position="33"/>
    </location>
</feature>
<dbReference type="InterPro" id="IPR004358">
    <property type="entry name" value="Sig_transdc_His_kin-like_C"/>
</dbReference>
<dbReference type="Proteomes" id="UP000323930">
    <property type="component" value="Unassembled WGS sequence"/>
</dbReference>
<evidence type="ECO:0000259" key="8">
    <source>
        <dbReference type="PROSITE" id="PS50109"/>
    </source>
</evidence>
<dbReference type="SUPFAM" id="SSF55874">
    <property type="entry name" value="ATPase domain of HSP90 chaperone/DNA topoisomerase II/histidine kinase"/>
    <property type="match status" value="1"/>
</dbReference>
<keyword evidence="6" id="KW-0902">Two-component regulatory system</keyword>
<keyword evidence="7" id="KW-0812">Transmembrane</keyword>
<dbReference type="RefSeq" id="WP_148545363.1">
    <property type="nucleotide sequence ID" value="NZ_VSDQ01000729.1"/>
</dbReference>
<dbReference type="CDD" id="cd00082">
    <property type="entry name" value="HisKA"/>
    <property type="match status" value="1"/>
</dbReference>
<dbReference type="AlphaFoldDB" id="A0A5D0HF65"/>
<organism evidence="9 10">
    <name type="scientific">Seonamhaeicola marinus</name>
    <dbReference type="NCBI Taxonomy" id="1912246"/>
    <lineage>
        <taxon>Bacteria</taxon>
        <taxon>Pseudomonadati</taxon>
        <taxon>Bacteroidota</taxon>
        <taxon>Flavobacteriia</taxon>
        <taxon>Flavobacteriales</taxon>
        <taxon>Flavobacteriaceae</taxon>
    </lineage>
</organism>
<evidence type="ECO:0000256" key="3">
    <source>
        <dbReference type="ARBA" id="ARBA00022553"/>
    </source>
</evidence>
<evidence type="ECO:0000256" key="5">
    <source>
        <dbReference type="ARBA" id="ARBA00022777"/>
    </source>
</evidence>
<dbReference type="InterPro" id="IPR050351">
    <property type="entry name" value="BphY/WalK/GraS-like"/>
</dbReference>
<dbReference type="OrthoDB" id="9813151at2"/>
<dbReference type="Pfam" id="PF02518">
    <property type="entry name" value="HATPase_c"/>
    <property type="match status" value="1"/>
</dbReference>
<evidence type="ECO:0000256" key="2">
    <source>
        <dbReference type="ARBA" id="ARBA00012438"/>
    </source>
</evidence>
<keyword evidence="7" id="KW-1133">Transmembrane helix</keyword>
<dbReference type="PRINTS" id="PR00344">
    <property type="entry name" value="BCTRLSENSOR"/>
</dbReference>
<dbReference type="FunFam" id="3.30.565.10:FF:000006">
    <property type="entry name" value="Sensor histidine kinase WalK"/>
    <property type="match status" value="1"/>
</dbReference>
<keyword evidence="7" id="KW-0472">Membrane</keyword>
<evidence type="ECO:0000256" key="7">
    <source>
        <dbReference type="SAM" id="Phobius"/>
    </source>
</evidence>
<dbReference type="InterPro" id="IPR003661">
    <property type="entry name" value="HisK_dim/P_dom"/>
</dbReference>
<evidence type="ECO:0000256" key="1">
    <source>
        <dbReference type="ARBA" id="ARBA00000085"/>
    </source>
</evidence>
<evidence type="ECO:0000256" key="4">
    <source>
        <dbReference type="ARBA" id="ARBA00022679"/>
    </source>
</evidence>
<evidence type="ECO:0000256" key="6">
    <source>
        <dbReference type="ARBA" id="ARBA00023012"/>
    </source>
</evidence>
<dbReference type="SMART" id="SM00388">
    <property type="entry name" value="HisKA"/>
    <property type="match status" value="1"/>
</dbReference>
<keyword evidence="5 9" id="KW-0418">Kinase</keyword>
<dbReference type="EC" id="2.7.13.3" evidence="2"/>
<comment type="caution">
    <text evidence="9">The sequence shown here is derived from an EMBL/GenBank/DDBJ whole genome shotgun (WGS) entry which is preliminary data.</text>
</comment>
<dbReference type="InterPro" id="IPR003594">
    <property type="entry name" value="HATPase_dom"/>
</dbReference>
<dbReference type="CDD" id="cd00075">
    <property type="entry name" value="HATPase"/>
    <property type="match status" value="1"/>
</dbReference>
<dbReference type="InterPro" id="IPR036097">
    <property type="entry name" value="HisK_dim/P_sf"/>
</dbReference>
<dbReference type="Gene3D" id="3.30.565.10">
    <property type="entry name" value="Histidine kinase-like ATPase, C-terminal domain"/>
    <property type="match status" value="1"/>
</dbReference>
<dbReference type="EMBL" id="VSDQ01000729">
    <property type="protein sequence ID" value="TYA70034.1"/>
    <property type="molecule type" value="Genomic_DNA"/>
</dbReference>
<dbReference type="PANTHER" id="PTHR45453">
    <property type="entry name" value="PHOSPHATE REGULON SENSOR PROTEIN PHOR"/>
    <property type="match status" value="1"/>
</dbReference>
<dbReference type="GO" id="GO:0005886">
    <property type="term" value="C:plasma membrane"/>
    <property type="evidence" value="ECO:0007669"/>
    <property type="project" value="TreeGrafter"/>
</dbReference>
<evidence type="ECO:0000313" key="9">
    <source>
        <dbReference type="EMBL" id="TYA70034.1"/>
    </source>
</evidence>
<reference evidence="9 10" key="1">
    <citation type="submission" date="2019-08" db="EMBL/GenBank/DDBJ databases">
        <title>Seonamhaeicola sediminis sp. nov., isolated from marine sediment.</title>
        <authorList>
            <person name="Cao W.R."/>
        </authorList>
    </citation>
    <scope>NUCLEOTIDE SEQUENCE [LARGE SCALE GENOMIC DNA]</scope>
    <source>
        <strain evidence="9 10">B011</strain>
    </source>
</reference>
<feature type="domain" description="Histidine kinase" evidence="8">
    <location>
        <begin position="127"/>
        <end position="347"/>
    </location>
</feature>
<dbReference type="InterPro" id="IPR036890">
    <property type="entry name" value="HATPase_C_sf"/>
</dbReference>
<dbReference type="SMART" id="SM00387">
    <property type="entry name" value="HATPase_c"/>
    <property type="match status" value="1"/>
</dbReference>
<dbReference type="PANTHER" id="PTHR45453:SF1">
    <property type="entry name" value="PHOSPHATE REGULON SENSOR PROTEIN PHOR"/>
    <property type="match status" value="1"/>
</dbReference>
<dbReference type="PROSITE" id="PS50109">
    <property type="entry name" value="HIS_KIN"/>
    <property type="match status" value="1"/>
</dbReference>
<protein>
    <recommendedName>
        <fullName evidence="2">histidine kinase</fullName>
        <ecNumber evidence="2">2.7.13.3</ecNumber>
    </recommendedName>
</protein>
<dbReference type="Gene3D" id="1.10.287.130">
    <property type="match status" value="1"/>
</dbReference>
<keyword evidence="10" id="KW-1185">Reference proteome</keyword>
<sequence length="347" mass="40356">MRTKFKKSYRFAVNTSLYITLFITLLVSVFLYYFHEIKWFNILILASIVYAFCFVVIQFRIEKFIYKRVKRIYDDLTLLESANLSKGAITTDMKTLTQEIDKFAKDKKIEIETLRVREKYRKEFLGNVSHELKTPLFTVQGYILTLLDGAMDDKKISRKYLERASKGIERLGYIIKDLDMITKLEVGDLSLNLEEFDIVELVENVFEMFEMKAAKKKITLTFDMDYTEPIIVNADKERIQQVLANLIVNSLKYGRQKGTTEISIENLIKNKVIVRVTDNGEGIESEHLPRLFERFFRVDKSGSRKEGGSGLGLSIVKHIIEAHNEKIYVESEYGVGSEFSFTLEKTE</sequence>
<dbReference type="GO" id="GO:0016036">
    <property type="term" value="P:cellular response to phosphate starvation"/>
    <property type="evidence" value="ECO:0007669"/>
    <property type="project" value="TreeGrafter"/>
</dbReference>